<keyword evidence="1" id="KW-0614">Plasmid</keyword>
<name>A4V6V4_PSEFS</name>
<dbReference type="EMBL" id="AM235768">
    <property type="protein sequence ID" value="CAM96265.1"/>
    <property type="molecule type" value="Genomic_DNA"/>
</dbReference>
<geneLocation type="plasmid" evidence="1 2">
    <name>pQBR103</name>
</geneLocation>
<protein>
    <submittedName>
        <fullName evidence="1">Uncharacterized protein</fullName>
    </submittedName>
</protein>
<dbReference type="AlphaFoldDB" id="A4V6V4"/>
<proteinExistence type="predicted"/>
<accession>A4V6V4</accession>
<organism evidence="1 2">
    <name type="scientific">Pseudomonas fluorescens (strain SBW25)</name>
    <dbReference type="NCBI Taxonomy" id="216595"/>
    <lineage>
        <taxon>Bacteria</taxon>
        <taxon>Pseudomonadati</taxon>
        <taxon>Pseudomonadota</taxon>
        <taxon>Gammaproteobacteria</taxon>
        <taxon>Pseudomonadales</taxon>
        <taxon>Pseudomonadaceae</taxon>
        <taxon>Pseudomonas</taxon>
    </lineage>
</organism>
<dbReference type="Proteomes" id="UP000002332">
    <property type="component" value="Plasmid pQBR103"/>
</dbReference>
<evidence type="ECO:0000313" key="1">
    <source>
        <dbReference type="EMBL" id="CAM96265.1"/>
    </source>
</evidence>
<sequence>MIAPLNNSSLWSQIMNAAFREALAARFLWTDYLVLEAIGASEPQTDTAYQTACNAVDELASNDVLSHRHYGPVAPLLLQDVPLLEDHYNLAYEMYSELYYKNYHDGSIEVMQSHWLPPVKPLDLPYSQWFAAVTRAIADLMQMTCAEAAVATYSFDEDFFHSWRNQDLPAVAAEKIHESYKRHIGGLGEIELEEFMHEVARDLEDVRQQEDHHLRCDCTDHS</sequence>
<evidence type="ECO:0000313" key="2">
    <source>
        <dbReference type="Proteomes" id="UP000002332"/>
    </source>
</evidence>
<reference evidence="1 2" key="1">
    <citation type="journal article" date="2007" name="ISME J.">
        <title>Sequence-based analysis of pQBR103; a representative of a unique, transfer-proficient mega plasmid resident in the microbial community of sugar beet.</title>
        <authorList>
            <person name="Tett A."/>
            <person name="Spiers A.J."/>
            <person name="Crossman L.C."/>
            <person name="Ager D."/>
            <person name="Ciric L."/>
            <person name="Dow J.M."/>
            <person name="Fry J.C."/>
            <person name="Harris D."/>
            <person name="Lilley A."/>
            <person name="Oliver A."/>
            <person name="Parkhill J."/>
            <person name="Quail M.A."/>
            <person name="Rainey P.B."/>
            <person name="Saunders N.J."/>
            <person name="Seeger K."/>
            <person name="Snyder L.A.S."/>
            <person name="Squares R."/>
            <person name="Thomas C.M."/>
            <person name="Turner S.L."/>
            <person name="Zhang X.-X."/>
            <person name="Field D."/>
            <person name="Bailey M.J."/>
        </authorList>
    </citation>
    <scope>NUCLEOTIDE SEQUENCE [LARGE SCALE GENOMIC DNA]</scope>
    <source>
        <strain evidence="1 2">SBW25</strain>
    </source>
</reference>
<gene>
    <name evidence="1" type="ordered locus">pQBR0233</name>
</gene>